<dbReference type="InterPro" id="IPR000515">
    <property type="entry name" value="MetI-like"/>
</dbReference>
<sequence>MSIPSFLLRRTGGLLLVLVVTSFIVFGLMYLAPGSPLSFVLGPRGGTPEQIARVTEQYHLDDPLFVRYFAWLGDVFRGDLGDSIVYRQPVLDLLSGRIGTTAALIAYATILIAIVGVGLGLLASLRGGWVDQLVTTVATLGLATPTFVIGVALISLFAVGTGWFPTNGSGGGGLDTIWHLTLPAVALAVASAAYLARITRASVLEEEGREHVQTAVARGLRAPLVIRRHVLRNALIPITTVMGLTIATLIAGAVVVETVFALDGLGSLLVRAILQRDFAVVQAVVLVLVVTFVIINAIVDFLYTLIDPRIKLGSTQ</sequence>
<dbReference type="EMBL" id="CP035806">
    <property type="protein sequence ID" value="QBE48850.1"/>
    <property type="molecule type" value="Genomic_DNA"/>
</dbReference>
<evidence type="ECO:0000313" key="10">
    <source>
        <dbReference type="Proteomes" id="UP000289260"/>
    </source>
</evidence>
<accession>A0A4P6KFC0</accession>
<dbReference type="RefSeq" id="WP_130109985.1">
    <property type="nucleotide sequence ID" value="NZ_CP035806.1"/>
</dbReference>
<dbReference type="Proteomes" id="UP000289260">
    <property type="component" value="Chromosome"/>
</dbReference>
<reference evidence="9 10" key="1">
    <citation type="submission" date="2019-02" db="EMBL/GenBank/DDBJ databases">
        <authorList>
            <person name="Sun L."/>
            <person name="Pan D."/>
            <person name="Wu X."/>
        </authorList>
    </citation>
    <scope>NUCLEOTIDE SEQUENCE [LARGE SCALE GENOMIC DNA]</scope>
    <source>
        <strain evidence="9 10">JW-1</strain>
    </source>
</reference>
<dbReference type="InterPro" id="IPR045621">
    <property type="entry name" value="BPD_transp_1_N"/>
</dbReference>
<evidence type="ECO:0000256" key="7">
    <source>
        <dbReference type="RuleBase" id="RU363032"/>
    </source>
</evidence>
<gene>
    <name evidence="9" type="ORF">EVS81_08405</name>
</gene>
<feature type="transmembrane region" description="Helical" evidence="7">
    <location>
        <begin position="137"/>
        <end position="164"/>
    </location>
</feature>
<dbReference type="GO" id="GO:0055085">
    <property type="term" value="P:transmembrane transport"/>
    <property type="evidence" value="ECO:0007669"/>
    <property type="project" value="InterPro"/>
</dbReference>
<dbReference type="PROSITE" id="PS50928">
    <property type="entry name" value="ABC_TM1"/>
    <property type="match status" value="1"/>
</dbReference>
<feature type="transmembrane region" description="Helical" evidence="7">
    <location>
        <begin position="176"/>
        <end position="196"/>
    </location>
</feature>
<dbReference type="CDD" id="cd06261">
    <property type="entry name" value="TM_PBP2"/>
    <property type="match status" value="1"/>
</dbReference>
<evidence type="ECO:0000313" key="9">
    <source>
        <dbReference type="EMBL" id="QBE48850.1"/>
    </source>
</evidence>
<comment type="subcellular location">
    <subcellularLocation>
        <location evidence="1 7">Cell membrane</location>
        <topology evidence="1 7">Multi-pass membrane protein</topology>
    </subcellularLocation>
</comment>
<keyword evidence="2 7" id="KW-0813">Transport</keyword>
<dbReference type="PANTHER" id="PTHR43163:SF3">
    <property type="entry name" value="PEPTIDE ABC TRANSPORTER PERMEASE PROTEIN"/>
    <property type="match status" value="1"/>
</dbReference>
<evidence type="ECO:0000259" key="8">
    <source>
        <dbReference type="PROSITE" id="PS50928"/>
    </source>
</evidence>
<dbReference type="KEGG" id="ltr:EVS81_08405"/>
<evidence type="ECO:0000256" key="6">
    <source>
        <dbReference type="ARBA" id="ARBA00023136"/>
    </source>
</evidence>
<dbReference type="SUPFAM" id="SSF161098">
    <property type="entry name" value="MetI-like"/>
    <property type="match status" value="1"/>
</dbReference>
<dbReference type="AlphaFoldDB" id="A0A4P6KFC0"/>
<dbReference type="InterPro" id="IPR035906">
    <property type="entry name" value="MetI-like_sf"/>
</dbReference>
<dbReference type="PANTHER" id="PTHR43163">
    <property type="entry name" value="DIPEPTIDE TRANSPORT SYSTEM PERMEASE PROTEIN DPPB-RELATED"/>
    <property type="match status" value="1"/>
</dbReference>
<comment type="similarity">
    <text evidence="7">Belongs to the binding-protein-dependent transport system permease family.</text>
</comment>
<keyword evidence="6 7" id="KW-0472">Membrane</keyword>
<feature type="transmembrane region" description="Helical" evidence="7">
    <location>
        <begin position="12"/>
        <end position="32"/>
    </location>
</feature>
<evidence type="ECO:0000256" key="3">
    <source>
        <dbReference type="ARBA" id="ARBA00022475"/>
    </source>
</evidence>
<protein>
    <submittedName>
        <fullName evidence="9">ABC transporter permease</fullName>
    </submittedName>
</protein>
<organism evidence="9 10">
    <name type="scientific">Leucobacter triazinivorans</name>
    <dbReference type="NCBI Taxonomy" id="1784719"/>
    <lineage>
        <taxon>Bacteria</taxon>
        <taxon>Bacillati</taxon>
        <taxon>Actinomycetota</taxon>
        <taxon>Actinomycetes</taxon>
        <taxon>Micrococcales</taxon>
        <taxon>Microbacteriaceae</taxon>
        <taxon>Leucobacter</taxon>
    </lineage>
</organism>
<evidence type="ECO:0000256" key="4">
    <source>
        <dbReference type="ARBA" id="ARBA00022692"/>
    </source>
</evidence>
<keyword evidence="3" id="KW-1003">Cell membrane</keyword>
<dbReference type="GO" id="GO:0005886">
    <property type="term" value="C:plasma membrane"/>
    <property type="evidence" value="ECO:0007669"/>
    <property type="project" value="UniProtKB-SubCell"/>
</dbReference>
<keyword evidence="5 7" id="KW-1133">Transmembrane helix</keyword>
<evidence type="ECO:0000256" key="5">
    <source>
        <dbReference type="ARBA" id="ARBA00022989"/>
    </source>
</evidence>
<dbReference type="Gene3D" id="1.10.3720.10">
    <property type="entry name" value="MetI-like"/>
    <property type="match status" value="1"/>
</dbReference>
<feature type="transmembrane region" description="Helical" evidence="7">
    <location>
        <begin position="104"/>
        <end position="125"/>
    </location>
</feature>
<feature type="transmembrane region" description="Helical" evidence="7">
    <location>
        <begin position="234"/>
        <end position="260"/>
    </location>
</feature>
<evidence type="ECO:0000256" key="1">
    <source>
        <dbReference type="ARBA" id="ARBA00004651"/>
    </source>
</evidence>
<proteinExistence type="inferred from homology"/>
<keyword evidence="4 7" id="KW-0812">Transmembrane</keyword>
<feature type="domain" description="ABC transmembrane type-1" evidence="8">
    <location>
        <begin position="98"/>
        <end position="299"/>
    </location>
</feature>
<keyword evidence="10" id="KW-1185">Reference proteome</keyword>
<name>A0A4P6KFC0_9MICO</name>
<evidence type="ECO:0000256" key="2">
    <source>
        <dbReference type="ARBA" id="ARBA00022448"/>
    </source>
</evidence>
<dbReference type="Pfam" id="PF19300">
    <property type="entry name" value="BPD_transp_1_N"/>
    <property type="match status" value="1"/>
</dbReference>
<dbReference type="Pfam" id="PF00528">
    <property type="entry name" value="BPD_transp_1"/>
    <property type="match status" value="1"/>
</dbReference>
<dbReference type="OrthoDB" id="3543764at2"/>
<feature type="transmembrane region" description="Helical" evidence="7">
    <location>
        <begin position="280"/>
        <end position="306"/>
    </location>
</feature>